<dbReference type="InterPro" id="IPR050426">
    <property type="entry name" value="Glycosyltransferase_28"/>
</dbReference>
<feature type="domain" description="Erythromycin biosynthesis protein CIII-like C-terminal" evidence="1">
    <location>
        <begin position="297"/>
        <end position="403"/>
    </location>
</feature>
<dbReference type="EMBL" id="BLKS01000001">
    <property type="protein sequence ID" value="GFG53284.1"/>
    <property type="molecule type" value="Genomic_DNA"/>
</dbReference>
<keyword evidence="2" id="KW-0808">Transferase</keyword>
<evidence type="ECO:0000259" key="1">
    <source>
        <dbReference type="Pfam" id="PF06722"/>
    </source>
</evidence>
<proteinExistence type="predicted"/>
<dbReference type="GO" id="GO:0016758">
    <property type="term" value="F:hexosyltransferase activity"/>
    <property type="evidence" value="ECO:0007669"/>
    <property type="project" value="UniProtKB-ARBA"/>
</dbReference>
<name>A0A7I9W6F9_MYCAG</name>
<dbReference type="PANTHER" id="PTHR48050:SF13">
    <property type="entry name" value="STEROL 3-BETA-GLUCOSYLTRANSFERASE UGT80A2"/>
    <property type="match status" value="1"/>
</dbReference>
<dbReference type="CDD" id="cd03784">
    <property type="entry name" value="GT1_Gtf-like"/>
    <property type="match status" value="1"/>
</dbReference>
<reference evidence="2 3" key="1">
    <citation type="journal article" date="2019" name="Emerg. Microbes Infect.">
        <title>Comprehensive subspecies identification of 175 nontuberculous mycobacteria species based on 7547 genomic profiles.</title>
        <authorList>
            <person name="Matsumoto Y."/>
            <person name="Kinjo T."/>
            <person name="Motooka D."/>
            <person name="Nabeya D."/>
            <person name="Jung N."/>
            <person name="Uechi K."/>
            <person name="Horii T."/>
            <person name="Iida T."/>
            <person name="Fujita J."/>
            <person name="Nakamura S."/>
        </authorList>
    </citation>
    <scope>NUCLEOTIDE SEQUENCE [LARGE SCALE GENOMIC DNA]</scope>
    <source>
        <strain evidence="2 3">JCM 6377</strain>
    </source>
</reference>
<evidence type="ECO:0000313" key="3">
    <source>
        <dbReference type="Proteomes" id="UP000465302"/>
    </source>
</evidence>
<dbReference type="Pfam" id="PF06722">
    <property type="entry name" value="EryCIII-like_C"/>
    <property type="match status" value="1"/>
</dbReference>
<accession>A0A7I9W6F9</accession>
<dbReference type="InterPro" id="IPR010610">
    <property type="entry name" value="EryCIII-like_C"/>
</dbReference>
<dbReference type="InterPro" id="IPR002213">
    <property type="entry name" value="UDP_glucos_trans"/>
</dbReference>
<comment type="caution">
    <text evidence="2">The sequence shown here is derived from an EMBL/GenBank/DDBJ whole genome shotgun (WGS) entry which is preliminary data.</text>
</comment>
<dbReference type="Gene3D" id="3.40.50.2000">
    <property type="entry name" value="Glycogen Phosphorylase B"/>
    <property type="match status" value="2"/>
</dbReference>
<dbReference type="RefSeq" id="WP_234816488.1">
    <property type="nucleotide sequence ID" value="NZ_BLKS01000001.1"/>
</dbReference>
<organism evidence="2 3">
    <name type="scientific">Mycolicibacterium agri</name>
    <name type="common">Mycobacterium agri</name>
    <dbReference type="NCBI Taxonomy" id="36811"/>
    <lineage>
        <taxon>Bacteria</taxon>
        <taxon>Bacillati</taxon>
        <taxon>Actinomycetota</taxon>
        <taxon>Actinomycetes</taxon>
        <taxon>Mycobacteriales</taxon>
        <taxon>Mycobacteriaceae</taxon>
        <taxon>Mycolicibacterium</taxon>
    </lineage>
</organism>
<sequence length="425" mass="45517">MARIIVAASPLSGHVLPMVLIGAHLQRCGHTVTVLTDEGHRDIVEHSRLAFEPLDPDACPAAPSSPSLLNRLLPNLIRRFRFGKADIRATFIAPLAAQYRALDRLIASTDVVLVDLAFTGALTLLASDRPRPAVLVCGVGPLTLTSADTAPFGMAWTPRPGMDYGGMHLVVHRIMFRDIHNELNAALNSVGAACIDVSLMDWPRLADRMLQLTVPDFEYPRRDLPDNVDFIGPVLAESAEGFQPPPWWADVLHAETVVHVTQGTLDNGDFEQLMLPTMRAFAGRDDVVVVATTGRGGMRRLPDRLPANVYAAEWISYSMLLPHVDVMVTNGGYGGVQHALRYGIPVVVAGETADKAEVAARVGHTGVGVNLGTAHPTPSAIVEAVREAGLCREAAARVGAEIARSTPLDAFTDAISARSRALSAG</sequence>
<dbReference type="PANTHER" id="PTHR48050">
    <property type="entry name" value="STEROL 3-BETA-GLUCOSYLTRANSFERASE"/>
    <property type="match status" value="1"/>
</dbReference>
<gene>
    <name evidence="2" type="ORF">MAGR_47250</name>
</gene>
<dbReference type="GO" id="GO:0017000">
    <property type="term" value="P:antibiotic biosynthetic process"/>
    <property type="evidence" value="ECO:0007669"/>
    <property type="project" value="UniProtKB-ARBA"/>
</dbReference>
<dbReference type="Proteomes" id="UP000465302">
    <property type="component" value="Unassembled WGS sequence"/>
</dbReference>
<dbReference type="SUPFAM" id="SSF53756">
    <property type="entry name" value="UDP-Glycosyltransferase/glycogen phosphorylase"/>
    <property type="match status" value="1"/>
</dbReference>
<evidence type="ECO:0000313" key="2">
    <source>
        <dbReference type="EMBL" id="GFG53284.1"/>
    </source>
</evidence>
<dbReference type="GO" id="GO:0008194">
    <property type="term" value="F:UDP-glycosyltransferase activity"/>
    <property type="evidence" value="ECO:0007669"/>
    <property type="project" value="InterPro"/>
</dbReference>
<dbReference type="AlphaFoldDB" id="A0A7I9W6F9"/>
<protein>
    <submittedName>
        <fullName evidence="2">Glycosyl transferase</fullName>
    </submittedName>
</protein>